<comment type="caution">
    <text evidence="2">The sequence shown here is derived from an EMBL/GenBank/DDBJ whole genome shotgun (WGS) entry which is preliminary data.</text>
</comment>
<keyword evidence="3" id="KW-1185">Reference proteome</keyword>
<feature type="transmembrane region" description="Helical" evidence="1">
    <location>
        <begin position="216"/>
        <end position="240"/>
    </location>
</feature>
<proteinExistence type="predicted"/>
<reference evidence="2 3" key="1">
    <citation type="submission" date="2020-08" db="EMBL/GenBank/DDBJ databases">
        <title>Aphidius gifuensis genome sequencing and assembly.</title>
        <authorList>
            <person name="Du Z."/>
        </authorList>
    </citation>
    <scope>NUCLEOTIDE SEQUENCE [LARGE SCALE GENOMIC DNA]</scope>
    <source>
        <strain evidence="2">YNYX2018</strain>
        <tissue evidence="2">Adults</tissue>
    </source>
</reference>
<gene>
    <name evidence="2" type="ORF">HCN44_002776</name>
</gene>
<feature type="transmembrane region" description="Helical" evidence="1">
    <location>
        <begin position="12"/>
        <end position="32"/>
    </location>
</feature>
<dbReference type="Proteomes" id="UP000639338">
    <property type="component" value="Unassembled WGS sequence"/>
</dbReference>
<evidence type="ECO:0000313" key="3">
    <source>
        <dbReference type="Proteomes" id="UP000639338"/>
    </source>
</evidence>
<sequence length="252" mass="29481">MNGKQAERKLAIFYLSSLILSSISTIFFTIIWKYWSETLNDCIEIDCGCILYSVNSYKNFRGRDVSFCKYPIYSLIPSMTVGLILGVYHAYRSFIHRNLDDPQISQVVGEIDGDNCGNVFIVGPKKRSPCRVWWIPGFLAAIICLISLAHAYFILDGYYQTCDEYRKYIIQTLGSTGREVQAIHNRLSCNAIFDYMDYLHPDNYYWRRGVEIYTGYFFQITIVTSWLNFLSWIIIFVINIHMARQKKNKFRT</sequence>
<organism evidence="2 3">
    <name type="scientific">Aphidius gifuensis</name>
    <name type="common">Parasitoid wasp</name>
    <dbReference type="NCBI Taxonomy" id="684658"/>
    <lineage>
        <taxon>Eukaryota</taxon>
        <taxon>Metazoa</taxon>
        <taxon>Ecdysozoa</taxon>
        <taxon>Arthropoda</taxon>
        <taxon>Hexapoda</taxon>
        <taxon>Insecta</taxon>
        <taxon>Pterygota</taxon>
        <taxon>Neoptera</taxon>
        <taxon>Endopterygota</taxon>
        <taxon>Hymenoptera</taxon>
        <taxon>Apocrita</taxon>
        <taxon>Ichneumonoidea</taxon>
        <taxon>Braconidae</taxon>
        <taxon>Aphidiinae</taxon>
        <taxon>Aphidius</taxon>
    </lineage>
</organism>
<keyword evidence="1" id="KW-0812">Transmembrane</keyword>
<keyword evidence="1" id="KW-1133">Transmembrane helix</keyword>
<dbReference type="EMBL" id="JACMRX010000004">
    <property type="protein sequence ID" value="KAF7991214.1"/>
    <property type="molecule type" value="Genomic_DNA"/>
</dbReference>
<feature type="transmembrane region" description="Helical" evidence="1">
    <location>
        <begin position="132"/>
        <end position="155"/>
    </location>
</feature>
<dbReference type="AlphaFoldDB" id="A0A835CNV7"/>
<dbReference type="OrthoDB" id="8186944at2759"/>
<protein>
    <submittedName>
        <fullName evidence="2">Uncharacterized protein</fullName>
    </submittedName>
</protein>
<accession>A0A835CNV7</accession>
<name>A0A835CNV7_APHGI</name>
<evidence type="ECO:0000256" key="1">
    <source>
        <dbReference type="SAM" id="Phobius"/>
    </source>
</evidence>
<evidence type="ECO:0000313" key="2">
    <source>
        <dbReference type="EMBL" id="KAF7991214.1"/>
    </source>
</evidence>
<feature type="transmembrane region" description="Helical" evidence="1">
    <location>
        <begin position="70"/>
        <end position="91"/>
    </location>
</feature>
<keyword evidence="1" id="KW-0472">Membrane</keyword>